<reference evidence="1" key="1">
    <citation type="submission" date="2015-05" db="UniProtKB">
        <authorList>
            <consortium name="EnsemblMetazoa"/>
        </authorList>
    </citation>
    <scope>IDENTIFICATION</scope>
</reference>
<sequence length="81" mass="9358">MKFSSEILDHSVLSDIALCACWYFVVHPFVASRLPGGIVYQSCMRTDDGRDRNQHIAQQLSAVAFGNRSRLYYRVLFRFLI</sequence>
<dbReference type="AlphaFoldDB" id="T1I7D8"/>
<name>T1I7D8_RHOPR</name>
<proteinExistence type="predicted"/>
<accession>T1I7D8</accession>
<protein>
    <submittedName>
        <fullName evidence="1">Uncharacterized protein</fullName>
    </submittedName>
</protein>
<evidence type="ECO:0000313" key="2">
    <source>
        <dbReference type="Proteomes" id="UP000015103"/>
    </source>
</evidence>
<dbReference type="Proteomes" id="UP000015103">
    <property type="component" value="Unassembled WGS sequence"/>
</dbReference>
<dbReference type="InParanoid" id="T1I7D8"/>
<organism evidence="1 2">
    <name type="scientific">Rhodnius prolixus</name>
    <name type="common">Triatomid bug</name>
    <dbReference type="NCBI Taxonomy" id="13249"/>
    <lineage>
        <taxon>Eukaryota</taxon>
        <taxon>Metazoa</taxon>
        <taxon>Ecdysozoa</taxon>
        <taxon>Arthropoda</taxon>
        <taxon>Hexapoda</taxon>
        <taxon>Insecta</taxon>
        <taxon>Pterygota</taxon>
        <taxon>Neoptera</taxon>
        <taxon>Paraneoptera</taxon>
        <taxon>Hemiptera</taxon>
        <taxon>Heteroptera</taxon>
        <taxon>Panheteroptera</taxon>
        <taxon>Cimicomorpha</taxon>
        <taxon>Reduviidae</taxon>
        <taxon>Triatominae</taxon>
        <taxon>Rhodnius</taxon>
    </lineage>
</organism>
<dbReference type="HOGENOM" id="CLU_2576838_0_0_1"/>
<evidence type="ECO:0000313" key="1">
    <source>
        <dbReference type="EnsemblMetazoa" id="RPRC012210-PA"/>
    </source>
</evidence>
<keyword evidence="2" id="KW-1185">Reference proteome</keyword>
<dbReference type="EnsemblMetazoa" id="RPRC012210-RA">
    <property type="protein sequence ID" value="RPRC012210-PA"/>
    <property type="gene ID" value="RPRC012210"/>
</dbReference>
<dbReference type="EMBL" id="ACPB03002269">
    <property type="status" value="NOT_ANNOTATED_CDS"/>
    <property type="molecule type" value="Genomic_DNA"/>
</dbReference>
<dbReference type="VEuPathDB" id="VectorBase:RPRC012210"/>